<protein>
    <recommendedName>
        <fullName evidence="13">Probable peptidoglycan glycosyltransferase FtsW</fullName>
        <ecNumber evidence="15">2.4.99.28</ecNumber>
    </recommendedName>
    <alternativeName>
        <fullName evidence="14">Cell division protein FtsW</fullName>
    </alternativeName>
    <alternativeName>
        <fullName evidence="11">Cell wall polymerase</fullName>
    </alternativeName>
    <alternativeName>
        <fullName evidence="10">Peptidoglycan polymerase</fullName>
    </alternativeName>
</protein>
<dbReference type="GO" id="GO:0008955">
    <property type="term" value="F:peptidoglycan glycosyltransferase activity"/>
    <property type="evidence" value="ECO:0007669"/>
    <property type="project" value="UniProtKB-EC"/>
</dbReference>
<keyword evidence="5 19" id="KW-0812">Transmembrane</keyword>
<feature type="transmembrane region" description="Helical" evidence="19">
    <location>
        <begin position="252"/>
        <end position="270"/>
    </location>
</feature>
<comment type="pathway">
    <text evidence="2">Cell wall biogenesis; peptidoglycan biosynthesis.</text>
</comment>
<dbReference type="PANTHER" id="PTHR30474">
    <property type="entry name" value="CELL CYCLE PROTEIN"/>
    <property type="match status" value="1"/>
</dbReference>
<dbReference type="Proteomes" id="UP000030636">
    <property type="component" value="Chromosome"/>
</dbReference>
<keyword evidence="4" id="KW-0808">Transferase</keyword>
<keyword evidence="3" id="KW-0328">Glycosyltransferase</keyword>
<evidence type="ECO:0000313" key="20">
    <source>
        <dbReference type="EMBL" id="AIZ16600.1"/>
    </source>
</evidence>
<gene>
    <name evidence="20" type="ORF">AH67_06480</name>
</gene>
<evidence type="ECO:0000256" key="7">
    <source>
        <dbReference type="ARBA" id="ARBA00022984"/>
    </source>
</evidence>
<evidence type="ECO:0000256" key="19">
    <source>
        <dbReference type="SAM" id="Phobius"/>
    </source>
</evidence>
<dbReference type="GO" id="GO:0008360">
    <property type="term" value="P:regulation of cell shape"/>
    <property type="evidence" value="ECO:0007669"/>
    <property type="project" value="UniProtKB-KW"/>
</dbReference>
<evidence type="ECO:0000256" key="12">
    <source>
        <dbReference type="ARBA" id="ARBA00038053"/>
    </source>
</evidence>
<evidence type="ECO:0000256" key="4">
    <source>
        <dbReference type="ARBA" id="ARBA00022679"/>
    </source>
</evidence>
<dbReference type="GO" id="GO:0009252">
    <property type="term" value="P:peptidoglycan biosynthetic process"/>
    <property type="evidence" value="ECO:0007669"/>
    <property type="project" value="UniProtKB-KW"/>
</dbReference>
<feature type="transmembrane region" description="Helical" evidence="19">
    <location>
        <begin position="68"/>
        <end position="91"/>
    </location>
</feature>
<evidence type="ECO:0000256" key="8">
    <source>
        <dbReference type="ARBA" id="ARBA00022989"/>
    </source>
</evidence>
<feature type="transmembrane region" description="Helical" evidence="19">
    <location>
        <begin position="406"/>
        <end position="428"/>
    </location>
</feature>
<name>A0A0A7IBK4_9BIFI</name>
<dbReference type="STRING" id="1447715.AH67_06480"/>
<evidence type="ECO:0000256" key="2">
    <source>
        <dbReference type="ARBA" id="ARBA00004752"/>
    </source>
</evidence>
<feature type="transmembrane region" description="Helical" evidence="19">
    <location>
        <begin position="111"/>
        <end position="128"/>
    </location>
</feature>
<comment type="similarity">
    <text evidence="12">Belongs to the SEDS family. FtsW subfamily.</text>
</comment>
<keyword evidence="21" id="KW-1185">Reference proteome</keyword>
<feature type="region of interest" description="Disordered" evidence="18">
    <location>
        <begin position="1"/>
        <end position="32"/>
    </location>
</feature>
<reference evidence="20 21" key="1">
    <citation type="journal article" date="2015" name="Genome Announc.">
        <title>Bifidobacterium pseudolongum Strain PV8-2, Isolated from a Stool Sample of an Anemic Kenyan Infant.</title>
        <authorList>
            <person name="Vazquez-Gutierrez P."/>
            <person name="Lacroix C."/>
            <person name="Chassard C."/>
            <person name="Klumpp J."/>
            <person name="Stevens M.J."/>
            <person name="Jans C."/>
        </authorList>
    </citation>
    <scope>NUCLEOTIDE SEQUENCE [LARGE SCALE GENOMIC DNA]</scope>
    <source>
        <strain evidence="20 21">PV8-2</strain>
    </source>
</reference>
<dbReference type="GO" id="GO:0005886">
    <property type="term" value="C:plasma membrane"/>
    <property type="evidence" value="ECO:0007669"/>
    <property type="project" value="TreeGrafter"/>
</dbReference>
<dbReference type="RefSeq" id="WP_022858014.1">
    <property type="nucleotide sequence ID" value="NZ_CP007457.1"/>
</dbReference>
<dbReference type="GO" id="GO:0051301">
    <property type="term" value="P:cell division"/>
    <property type="evidence" value="ECO:0007669"/>
    <property type="project" value="UniProtKB-KW"/>
</dbReference>
<dbReference type="OrthoDB" id="9768187at2"/>
<comment type="subcellular location">
    <subcellularLocation>
        <location evidence="1">Membrane</location>
        <topology evidence="1">Multi-pass membrane protein</topology>
    </subcellularLocation>
</comment>
<evidence type="ECO:0000256" key="10">
    <source>
        <dbReference type="ARBA" id="ARBA00032370"/>
    </source>
</evidence>
<dbReference type="PROSITE" id="PS00428">
    <property type="entry name" value="FTSW_RODA_SPOVE"/>
    <property type="match status" value="1"/>
</dbReference>
<evidence type="ECO:0000256" key="9">
    <source>
        <dbReference type="ARBA" id="ARBA00023136"/>
    </source>
</evidence>
<evidence type="ECO:0000256" key="5">
    <source>
        <dbReference type="ARBA" id="ARBA00022692"/>
    </source>
</evidence>
<keyword evidence="7" id="KW-0573">Peptidoglycan synthesis</keyword>
<dbReference type="EMBL" id="CP007457">
    <property type="protein sequence ID" value="AIZ16600.1"/>
    <property type="molecule type" value="Genomic_DNA"/>
</dbReference>
<organism evidence="20 21">
    <name type="scientific">Bifidobacterium pseudolongum PV8-2</name>
    <dbReference type="NCBI Taxonomy" id="1447715"/>
    <lineage>
        <taxon>Bacteria</taxon>
        <taxon>Bacillati</taxon>
        <taxon>Actinomycetota</taxon>
        <taxon>Actinomycetes</taxon>
        <taxon>Bifidobacteriales</taxon>
        <taxon>Bifidobacteriaceae</taxon>
        <taxon>Bifidobacterium</taxon>
    </lineage>
</organism>
<comment type="function">
    <text evidence="17">Peptidoglycan polymerase that is essential for cell division.</text>
</comment>
<feature type="transmembrane region" description="Helical" evidence="19">
    <location>
        <begin position="140"/>
        <end position="157"/>
    </location>
</feature>
<feature type="compositionally biased region" description="Basic and acidic residues" evidence="18">
    <location>
        <begin position="1"/>
        <end position="10"/>
    </location>
</feature>
<dbReference type="GO" id="GO:0015648">
    <property type="term" value="F:lipid-linked peptidoglycan transporter activity"/>
    <property type="evidence" value="ECO:0007669"/>
    <property type="project" value="TreeGrafter"/>
</dbReference>
<dbReference type="GO" id="GO:0032153">
    <property type="term" value="C:cell division site"/>
    <property type="evidence" value="ECO:0007669"/>
    <property type="project" value="TreeGrafter"/>
</dbReference>
<dbReference type="HOGENOM" id="CLU_029243_0_2_11"/>
<keyword evidence="9 19" id="KW-0472">Membrane</keyword>
<evidence type="ECO:0000256" key="17">
    <source>
        <dbReference type="ARBA" id="ARBA00049966"/>
    </source>
</evidence>
<comment type="catalytic activity">
    <reaction evidence="16">
        <text>[GlcNAc-(1-&gt;4)-Mur2Ac(oyl-L-Ala-gamma-D-Glu-L-Lys-D-Ala-D-Ala)](n)-di-trans,octa-cis-undecaprenyl diphosphate + beta-D-GlcNAc-(1-&gt;4)-Mur2Ac(oyl-L-Ala-gamma-D-Glu-L-Lys-D-Ala-D-Ala)-di-trans,octa-cis-undecaprenyl diphosphate = [GlcNAc-(1-&gt;4)-Mur2Ac(oyl-L-Ala-gamma-D-Glu-L-Lys-D-Ala-D-Ala)](n+1)-di-trans,octa-cis-undecaprenyl diphosphate + di-trans,octa-cis-undecaprenyl diphosphate + H(+)</text>
        <dbReference type="Rhea" id="RHEA:23708"/>
        <dbReference type="Rhea" id="RHEA-COMP:9602"/>
        <dbReference type="Rhea" id="RHEA-COMP:9603"/>
        <dbReference type="ChEBI" id="CHEBI:15378"/>
        <dbReference type="ChEBI" id="CHEBI:58405"/>
        <dbReference type="ChEBI" id="CHEBI:60033"/>
        <dbReference type="ChEBI" id="CHEBI:78435"/>
        <dbReference type="EC" id="2.4.99.28"/>
    </reaction>
</comment>
<feature type="transmembrane region" description="Helical" evidence="19">
    <location>
        <begin position="342"/>
        <end position="364"/>
    </location>
</feature>
<dbReference type="AlphaFoldDB" id="A0A0A7IBK4"/>
<evidence type="ECO:0000256" key="18">
    <source>
        <dbReference type="SAM" id="MobiDB-lite"/>
    </source>
</evidence>
<dbReference type="InterPro" id="IPR018365">
    <property type="entry name" value="Cell_cycle_FtsW-rel_CS"/>
</dbReference>
<sequence length="441" mass="47442">MSMPQPERKARSASSRGASTTPRQYTVRTRASQSAAAHDAPAARSAQPQGHAADFSAYRGWRMLLNPIWCYHGFALCVFMLMVFGLVMVFSSSSVSMVAVGATPWSQALDQAKFCIIGLVAFAVALALPYRVYAKLCTPLVAMAGFMQLLTLTPLGVEVNGNKGWINLGFATFQPAELVKFVLCITLPKLLVEVGKRHERGAPTHVKDYLWPFGTYGALLVLVLAGRDLGTTMILVFIGLVAFCFSDFPRKWLGALAVGLAGACVLFAIMSPNRMRRILATYQGCSASDMQDACYQATHAKYALASGGFLGVGLGNSREKWNYLPEAHNDFIYAIIGEETGFVGAVLVLVLFAVIAWCMIVVALRTPNRYTSMALLCFTVWIVGQALVNIAVVVGILPVMGVPLPFVSAGGSSLILCLAAAGASMSMMRSQPQIAAERQRS</sequence>
<keyword evidence="20" id="KW-0131">Cell cycle</keyword>
<proteinExistence type="inferred from homology"/>
<accession>A0A0A7IBK4</accession>
<keyword evidence="8 19" id="KW-1133">Transmembrane helix</keyword>
<feature type="transmembrane region" description="Helical" evidence="19">
    <location>
        <begin position="216"/>
        <end position="245"/>
    </location>
</feature>
<dbReference type="KEGG" id="bpsp:AH67_06480"/>
<dbReference type="Pfam" id="PF01098">
    <property type="entry name" value="FTSW_RODA_SPOVE"/>
    <property type="match status" value="1"/>
</dbReference>
<dbReference type="InterPro" id="IPR001182">
    <property type="entry name" value="FtsW/RodA"/>
</dbReference>
<evidence type="ECO:0000256" key="16">
    <source>
        <dbReference type="ARBA" id="ARBA00049902"/>
    </source>
</evidence>
<evidence type="ECO:0000256" key="13">
    <source>
        <dbReference type="ARBA" id="ARBA00041185"/>
    </source>
</evidence>
<evidence type="ECO:0000313" key="21">
    <source>
        <dbReference type="Proteomes" id="UP000030636"/>
    </source>
</evidence>
<keyword evidence="20" id="KW-0132">Cell division</keyword>
<feature type="transmembrane region" description="Helical" evidence="19">
    <location>
        <begin position="376"/>
        <end position="400"/>
    </location>
</feature>
<evidence type="ECO:0000256" key="11">
    <source>
        <dbReference type="ARBA" id="ARBA00033270"/>
    </source>
</evidence>
<feature type="compositionally biased region" description="Polar residues" evidence="18">
    <location>
        <begin position="20"/>
        <end position="29"/>
    </location>
</feature>
<evidence type="ECO:0000256" key="14">
    <source>
        <dbReference type="ARBA" id="ARBA00041418"/>
    </source>
</evidence>
<dbReference type="EC" id="2.4.99.28" evidence="15"/>
<dbReference type="PANTHER" id="PTHR30474:SF2">
    <property type="entry name" value="PEPTIDOGLYCAN GLYCOSYLTRANSFERASE FTSW-RELATED"/>
    <property type="match status" value="1"/>
</dbReference>
<evidence type="ECO:0000256" key="15">
    <source>
        <dbReference type="ARBA" id="ARBA00044770"/>
    </source>
</evidence>
<evidence type="ECO:0000256" key="6">
    <source>
        <dbReference type="ARBA" id="ARBA00022960"/>
    </source>
</evidence>
<keyword evidence="6" id="KW-0133">Cell shape</keyword>
<evidence type="ECO:0000256" key="1">
    <source>
        <dbReference type="ARBA" id="ARBA00004141"/>
    </source>
</evidence>
<evidence type="ECO:0000256" key="3">
    <source>
        <dbReference type="ARBA" id="ARBA00022676"/>
    </source>
</evidence>